<evidence type="ECO:0000256" key="2">
    <source>
        <dbReference type="ARBA" id="ARBA00023002"/>
    </source>
</evidence>
<evidence type="ECO:0000313" key="3">
    <source>
        <dbReference type="EMBL" id="XAN05908.1"/>
    </source>
</evidence>
<reference evidence="3 4" key="1">
    <citation type="submission" date="2024-04" db="EMBL/GenBank/DDBJ databases">
        <title>Isolation of an actinomycete strain from pig manure.</title>
        <authorList>
            <person name="Gong T."/>
            <person name="Yu Z."/>
            <person name="An M."/>
            <person name="Wei C."/>
            <person name="Yang W."/>
            <person name="Liu L."/>
        </authorList>
    </citation>
    <scope>NUCLEOTIDE SEQUENCE [LARGE SCALE GENOMIC DNA]</scope>
    <source>
        <strain evidence="3 4">ZF39</strain>
    </source>
</reference>
<dbReference type="Gene3D" id="3.40.50.720">
    <property type="entry name" value="NAD(P)-binding Rossmann-like Domain"/>
    <property type="match status" value="1"/>
</dbReference>
<name>A0ABZ3FIQ3_9ACTN</name>
<dbReference type="Pfam" id="PF13561">
    <property type="entry name" value="adh_short_C2"/>
    <property type="match status" value="1"/>
</dbReference>
<dbReference type="PRINTS" id="PR00081">
    <property type="entry name" value="GDHRDH"/>
</dbReference>
<keyword evidence="2" id="KW-0560">Oxidoreductase</keyword>
<evidence type="ECO:0000256" key="1">
    <source>
        <dbReference type="ARBA" id="ARBA00006484"/>
    </source>
</evidence>
<proteinExistence type="inferred from homology"/>
<organism evidence="3 4">
    <name type="scientific">Ammonicoccus fulvus</name>
    <dbReference type="NCBI Taxonomy" id="3138240"/>
    <lineage>
        <taxon>Bacteria</taxon>
        <taxon>Bacillati</taxon>
        <taxon>Actinomycetota</taxon>
        <taxon>Actinomycetes</taxon>
        <taxon>Propionibacteriales</taxon>
        <taxon>Propionibacteriaceae</taxon>
        <taxon>Ammonicoccus</taxon>
    </lineage>
</organism>
<dbReference type="CDD" id="cd05233">
    <property type="entry name" value="SDR_c"/>
    <property type="match status" value="1"/>
</dbReference>
<dbReference type="InterPro" id="IPR036291">
    <property type="entry name" value="NAD(P)-bd_dom_sf"/>
</dbReference>
<dbReference type="Proteomes" id="UP001442841">
    <property type="component" value="Chromosome"/>
</dbReference>
<gene>
    <name evidence="3" type="ORF">AADG42_00820</name>
</gene>
<comment type="similarity">
    <text evidence="1">Belongs to the short-chain dehydrogenases/reductases (SDR) family.</text>
</comment>
<dbReference type="InterPro" id="IPR002347">
    <property type="entry name" value="SDR_fam"/>
</dbReference>
<keyword evidence="4" id="KW-1185">Reference proteome</keyword>
<sequence length="110" mass="11501">MSGFRPQPHNVAYVAAKHGVIGLTKVAALEHGKDGIRVNAVAPGAIDTPMLQSALHDAGINPEEFAPALSLLGRFAAGREIAQACLWLASDLSSYVTATCIDVDAGYTNR</sequence>
<evidence type="ECO:0000313" key="4">
    <source>
        <dbReference type="Proteomes" id="UP001442841"/>
    </source>
</evidence>
<dbReference type="SUPFAM" id="SSF51735">
    <property type="entry name" value="NAD(P)-binding Rossmann-fold domains"/>
    <property type="match status" value="1"/>
</dbReference>
<dbReference type="EMBL" id="CP154795">
    <property type="protein sequence ID" value="XAN05908.1"/>
    <property type="molecule type" value="Genomic_DNA"/>
</dbReference>
<accession>A0ABZ3FIQ3</accession>
<dbReference type="PANTHER" id="PTHR24321">
    <property type="entry name" value="DEHYDROGENASES, SHORT CHAIN"/>
    <property type="match status" value="1"/>
</dbReference>
<dbReference type="PANTHER" id="PTHR24321:SF8">
    <property type="entry name" value="ESTRADIOL 17-BETA-DEHYDROGENASE 8-RELATED"/>
    <property type="match status" value="1"/>
</dbReference>
<protein>
    <submittedName>
        <fullName evidence="3">SDR family oxidoreductase</fullName>
    </submittedName>
</protein>